<evidence type="ECO:0000313" key="9">
    <source>
        <dbReference type="Proteomes" id="UP001458880"/>
    </source>
</evidence>
<dbReference type="AlphaFoldDB" id="A0AAW1I788"/>
<sequence>MAESVNTVCVKCKLNHQDQSDNILKCHGGCETFIRYVCSAYKPTELRLFEAYNQNIKWFYNMYAKEHEVLNVNDLHSKILDASTQALEAHLFQKEEDGKIGNILFGSRKLLTADKNYTITELELLGIVFAYHPTLSFLFNCKILSGRLIRWVLLLTEYQQQIEYIKGTENVVANFLYRFGHDDQQKGVPITINITRIKIPQLKDDMKDLPQRQREDSWISSLSRPSYIR</sequence>
<evidence type="ECO:0000256" key="3">
    <source>
        <dbReference type="ARBA" id="ARBA00022722"/>
    </source>
</evidence>
<name>A0AAW1I788_POPJA</name>
<dbReference type="PANTHER" id="PTHR34072:SF52">
    <property type="entry name" value="RIBONUCLEASE H"/>
    <property type="match status" value="1"/>
</dbReference>
<dbReference type="InterPro" id="IPR041373">
    <property type="entry name" value="RT_RNaseH"/>
</dbReference>
<dbReference type="Proteomes" id="UP001458880">
    <property type="component" value="Unassembled WGS sequence"/>
</dbReference>
<keyword evidence="4" id="KW-0255">Endonuclease</keyword>
<dbReference type="EMBL" id="JASPKY010000803">
    <property type="protein sequence ID" value="KAK9685140.1"/>
    <property type="molecule type" value="Genomic_DNA"/>
</dbReference>
<protein>
    <submittedName>
        <fullName evidence="8">RNase H-like domain found in reverse transcriptase</fullName>
    </submittedName>
</protein>
<evidence type="ECO:0000259" key="7">
    <source>
        <dbReference type="Pfam" id="PF17917"/>
    </source>
</evidence>
<dbReference type="InterPro" id="IPR043502">
    <property type="entry name" value="DNA/RNA_pol_sf"/>
</dbReference>
<keyword evidence="3" id="KW-0540">Nuclease</keyword>
<keyword evidence="6 8" id="KW-0695">RNA-directed DNA polymerase</keyword>
<organism evidence="8 9">
    <name type="scientific">Popillia japonica</name>
    <name type="common">Japanese beetle</name>
    <dbReference type="NCBI Taxonomy" id="7064"/>
    <lineage>
        <taxon>Eukaryota</taxon>
        <taxon>Metazoa</taxon>
        <taxon>Ecdysozoa</taxon>
        <taxon>Arthropoda</taxon>
        <taxon>Hexapoda</taxon>
        <taxon>Insecta</taxon>
        <taxon>Pterygota</taxon>
        <taxon>Neoptera</taxon>
        <taxon>Endopterygota</taxon>
        <taxon>Coleoptera</taxon>
        <taxon>Polyphaga</taxon>
        <taxon>Scarabaeiformia</taxon>
        <taxon>Scarabaeidae</taxon>
        <taxon>Rutelinae</taxon>
        <taxon>Popillia</taxon>
    </lineage>
</organism>
<keyword evidence="2" id="KW-0548">Nucleotidyltransferase</keyword>
<evidence type="ECO:0000256" key="4">
    <source>
        <dbReference type="ARBA" id="ARBA00022759"/>
    </source>
</evidence>
<keyword evidence="1" id="KW-0808">Transferase</keyword>
<keyword evidence="9" id="KW-1185">Reference proteome</keyword>
<dbReference type="PANTHER" id="PTHR34072">
    <property type="entry name" value="ENZYMATIC POLYPROTEIN-RELATED"/>
    <property type="match status" value="1"/>
</dbReference>
<reference evidence="8 9" key="1">
    <citation type="journal article" date="2024" name="BMC Genomics">
        <title>De novo assembly and annotation of Popillia japonica's genome with initial clues to its potential as an invasive pest.</title>
        <authorList>
            <person name="Cucini C."/>
            <person name="Boschi S."/>
            <person name="Funari R."/>
            <person name="Cardaioli E."/>
            <person name="Iannotti N."/>
            <person name="Marturano G."/>
            <person name="Paoli F."/>
            <person name="Bruttini M."/>
            <person name="Carapelli A."/>
            <person name="Frati F."/>
            <person name="Nardi F."/>
        </authorList>
    </citation>
    <scope>NUCLEOTIDE SEQUENCE [LARGE SCALE GENOMIC DNA]</scope>
    <source>
        <strain evidence="8">DMR45628</strain>
    </source>
</reference>
<evidence type="ECO:0000256" key="2">
    <source>
        <dbReference type="ARBA" id="ARBA00022695"/>
    </source>
</evidence>
<evidence type="ECO:0000256" key="1">
    <source>
        <dbReference type="ARBA" id="ARBA00022679"/>
    </source>
</evidence>
<comment type="caution">
    <text evidence="8">The sequence shown here is derived from an EMBL/GenBank/DDBJ whole genome shotgun (WGS) entry which is preliminary data.</text>
</comment>
<accession>A0AAW1I788</accession>
<dbReference type="Pfam" id="PF17917">
    <property type="entry name" value="RT_RNaseH"/>
    <property type="match status" value="1"/>
</dbReference>
<proteinExistence type="predicted"/>
<dbReference type="GO" id="GO:0003964">
    <property type="term" value="F:RNA-directed DNA polymerase activity"/>
    <property type="evidence" value="ECO:0007669"/>
    <property type="project" value="UniProtKB-KW"/>
</dbReference>
<evidence type="ECO:0000313" key="8">
    <source>
        <dbReference type="EMBL" id="KAK9685140.1"/>
    </source>
</evidence>
<feature type="domain" description="Reverse transcriptase RNase H-like" evidence="7">
    <location>
        <begin position="80"/>
        <end position="141"/>
    </location>
</feature>
<evidence type="ECO:0000256" key="6">
    <source>
        <dbReference type="ARBA" id="ARBA00022918"/>
    </source>
</evidence>
<evidence type="ECO:0000256" key="5">
    <source>
        <dbReference type="ARBA" id="ARBA00022801"/>
    </source>
</evidence>
<dbReference type="CDD" id="cd09274">
    <property type="entry name" value="RNase_HI_RT_Ty3"/>
    <property type="match status" value="1"/>
</dbReference>
<dbReference type="SUPFAM" id="SSF56672">
    <property type="entry name" value="DNA/RNA polymerases"/>
    <property type="match status" value="1"/>
</dbReference>
<gene>
    <name evidence="8" type="ORF">QE152_g38272</name>
</gene>
<keyword evidence="5" id="KW-0378">Hydrolase</keyword>